<dbReference type="InterPro" id="IPR036822">
    <property type="entry name" value="CutC-like_dom_sf"/>
</dbReference>
<evidence type="ECO:0000256" key="1">
    <source>
        <dbReference type="ARBA" id="ARBA00007768"/>
    </source>
</evidence>
<dbReference type="InterPro" id="IPR005627">
    <property type="entry name" value="CutC-like"/>
</dbReference>
<reference evidence="3" key="1">
    <citation type="journal article" date="2023" name="bioRxiv">
        <title>Scaffold-level genome assemblies of two parasitoid biocontrol wasps reveal the parthenogenesis mechanism and an associated novel virus.</title>
        <authorList>
            <person name="Inwood S."/>
            <person name="Skelly J."/>
            <person name="Guhlin J."/>
            <person name="Harrop T."/>
            <person name="Goldson S."/>
            <person name="Dearden P."/>
        </authorList>
    </citation>
    <scope>NUCLEOTIDE SEQUENCE</scope>
    <source>
        <strain evidence="3">Irish</strain>
        <tissue evidence="3">Whole body</tissue>
    </source>
</reference>
<dbReference type="Gene3D" id="3.20.20.380">
    <property type="entry name" value="Copper homeostasis (CutC) domain"/>
    <property type="match status" value="1"/>
</dbReference>
<gene>
    <name evidence="3" type="ORF">PV328_002651</name>
</gene>
<organism evidence="3 4">
    <name type="scientific">Microctonus aethiopoides</name>
    <dbReference type="NCBI Taxonomy" id="144406"/>
    <lineage>
        <taxon>Eukaryota</taxon>
        <taxon>Metazoa</taxon>
        <taxon>Ecdysozoa</taxon>
        <taxon>Arthropoda</taxon>
        <taxon>Hexapoda</taxon>
        <taxon>Insecta</taxon>
        <taxon>Pterygota</taxon>
        <taxon>Neoptera</taxon>
        <taxon>Endopterygota</taxon>
        <taxon>Hymenoptera</taxon>
        <taxon>Apocrita</taxon>
        <taxon>Ichneumonoidea</taxon>
        <taxon>Braconidae</taxon>
        <taxon>Euphorinae</taxon>
        <taxon>Microctonus</taxon>
    </lineage>
</organism>
<name>A0AA39KJQ3_9HYME</name>
<dbReference type="Pfam" id="PF03932">
    <property type="entry name" value="CutC"/>
    <property type="match status" value="1"/>
</dbReference>
<keyword evidence="4" id="KW-1185">Reference proteome</keyword>
<dbReference type="Proteomes" id="UP001168990">
    <property type="component" value="Unassembled WGS sequence"/>
</dbReference>
<proteinExistence type="inferred from homology"/>
<dbReference type="SUPFAM" id="SSF110395">
    <property type="entry name" value="CutC-like"/>
    <property type="match status" value="1"/>
</dbReference>
<evidence type="ECO:0000313" key="4">
    <source>
        <dbReference type="Proteomes" id="UP001168990"/>
    </source>
</evidence>
<comment type="similarity">
    <text evidence="1">Belongs to the CutC family.</text>
</comment>
<dbReference type="PANTHER" id="PTHR12598:SF0">
    <property type="entry name" value="COPPER HOMEOSTASIS PROTEIN CUTC HOMOLOG"/>
    <property type="match status" value="1"/>
</dbReference>
<comment type="caution">
    <text evidence="3">The sequence shown here is derived from an EMBL/GenBank/DDBJ whole genome shotgun (WGS) entry which is preliminary data.</text>
</comment>
<protein>
    <recommendedName>
        <fullName evidence="2">Copper homeostasis protein cutC homolog</fullName>
    </recommendedName>
</protein>
<evidence type="ECO:0000313" key="3">
    <source>
        <dbReference type="EMBL" id="KAK0163974.1"/>
    </source>
</evidence>
<reference evidence="3" key="2">
    <citation type="submission" date="2023-03" db="EMBL/GenBank/DDBJ databases">
        <authorList>
            <person name="Inwood S.N."/>
            <person name="Skelly J.G."/>
            <person name="Guhlin J."/>
            <person name="Harrop T.W.R."/>
            <person name="Goldson S.G."/>
            <person name="Dearden P.K."/>
        </authorList>
    </citation>
    <scope>NUCLEOTIDE SEQUENCE</scope>
    <source>
        <strain evidence="3">Irish</strain>
        <tissue evidence="3">Whole body</tissue>
    </source>
</reference>
<dbReference type="HAMAP" id="MF_00795">
    <property type="entry name" value="CutC"/>
    <property type="match status" value="1"/>
</dbReference>
<accession>A0AA39KJQ3</accession>
<dbReference type="GO" id="GO:0005507">
    <property type="term" value="F:copper ion binding"/>
    <property type="evidence" value="ECO:0007669"/>
    <property type="project" value="TreeGrafter"/>
</dbReference>
<evidence type="ECO:0000256" key="2">
    <source>
        <dbReference type="ARBA" id="ARBA00019014"/>
    </source>
</evidence>
<dbReference type="FunFam" id="3.20.20.380:FF:000001">
    <property type="entry name" value="Copper homeostasis protein CutC"/>
    <property type="match status" value="1"/>
</dbReference>
<dbReference type="AlphaFoldDB" id="A0AA39KJQ3"/>
<dbReference type="EMBL" id="JAQQBS010001422">
    <property type="protein sequence ID" value="KAK0163974.1"/>
    <property type="molecule type" value="Genomic_DNA"/>
</dbReference>
<sequence length="249" mass="27329">MSNYHLEICIDSIESAKRAIAGGATRLEVCSALSEGGLTPSLGLCKFIKSHSKILIYAMIRIRHGNFVYTEEEVDAMLYDLLMLRNIGVDGFVFGGLNSDCTIDVNCCSKIISVAKPLPVTFHRAFDEVKNPFEALEQIINLGFVRILTSGQRNTALEGLNLIGELVKLANDKIIIMPGSGITPDNIAMIKKISGAKEFHASAKVPVHIERKEISNEQSEIKFGSSETANLMMIASEDLIKQMINIINE</sequence>
<dbReference type="PANTHER" id="PTHR12598">
    <property type="entry name" value="COPPER HOMEOSTASIS PROTEIN CUTC"/>
    <property type="match status" value="1"/>
</dbReference>